<dbReference type="PANTHER" id="PTHR11319">
    <property type="entry name" value="G PROTEIN-COUPLED RECEPTOR-RELATED"/>
    <property type="match status" value="1"/>
</dbReference>
<feature type="transmembrane region" description="Helical" evidence="1">
    <location>
        <begin position="1045"/>
        <end position="1066"/>
    </location>
</feature>
<dbReference type="OrthoDB" id="205258at2759"/>
<sequence length="1258" mass="132535">MSSRKKVVGVKVQAIPGHTVDHIADAAFGMPGVMYAETSGATSAQSSGVAFELRIQLTTPAWTHILEGSVADALGGQRTRPGPSVSARRPEELLDAGRTADGDVLFDVAEWSPPELIGVVVFLHGDGQRLKAAIRAAVEAALRDIRKQLLVGWLLLSKSTGVDNGVDGAQAVGAATPGLKLARIGVLLMQRFRIPIVVLQVLTQYISITGLTLPLQYLEFLRAVDFLSLDTRWLTSPGCAADINFYGRLLVATLAPLAITALIFTPRFFLWLISRRRHAVAPKLRQVVARDVNAFLVFIFLIFSGVSLTVFETFGCDKLNTGNFLRADYSLECDDEEGWHTKYSIYPAFMIVVYPVGIPALYATILWRSAVKQRDRTQLPSRLASASSILWRPYKGRAYYWEPVECLRRLMLAGLLVFIMPGSPSGSDGNDMTWDGSADGFCGAALISGQAVGACGLSGTRYFGGSGTALLGMSRFRSFAPGAPALSTDRNVAGVLADVIITNNKKTSRVDLAKALQGTAQVDFFLCSDPTCVVMADLMYVAPTAPATDGNAITIATAYTRFPNSKTGVHGYYIPDSMHGALYDYSKVSFNTTEAATGAARNPYSKLQQVVWSLPVGVAAHPSGTTLDAATAAVEASAKTTAAAAAVATEQWFEAMPTLFEVGGATRLFGSEALANIDWSQLRIGTYELTNGDCVTIISFVHEWMDGRGWGTSVVCASGAPPTRTYIFDSYFPQASVQWPPTKDDAGQYVFEAAAPGARSGWKAFGTGVAGETALDDSASPTLLSLSVLCDDFQFKNSETVGAGNITCYTTTLDLAISQAAHTGEPPYIVPYTRGGADAEVDTGGKHVVLPLRGTFATVLALDITEPALRPAAGRHGGAVGLLTADGTTFDYDNQAAATPPPVNKSAPRALLKLASMATGQVKPLPWLAGDNPDYVPWETYQHSVVTLPRGQVPLLDALDWETEGWGQLEPSPKLVRAPASSGAAMRARMAVSFVDLMSIVPGFTGYERGDVPALVSAMDKIAAGAAQALDAGISLQLGLMDASLTVAGALYALAISVVALIAIYASRRDTLHLFLKVAPPTAAVALTALVSVFAVLTPALLQAKGEVDARGSNPSGDGDSAVVTWQSASASGYGDYQVVAMVSTSYTATYDSAARVIVWCNLALAVVGSLLLMIGMLRAATHARRAAAAAAVNGAGGSFKGVGGGAPSTVMGGRAAAFSSGGAFRSSNVHQIEVPMRRNALAAPLAADRAPPFGTRF</sequence>
<evidence type="ECO:0000313" key="2">
    <source>
        <dbReference type="EMBL" id="KAG5179976.1"/>
    </source>
</evidence>
<gene>
    <name evidence="2" type="ORF">JKP88DRAFT_280076</name>
</gene>
<keyword evidence="3" id="KW-1185">Reference proteome</keyword>
<dbReference type="Proteomes" id="UP000664859">
    <property type="component" value="Unassembled WGS sequence"/>
</dbReference>
<dbReference type="EMBL" id="JAFCMP010000434">
    <property type="protein sequence ID" value="KAG5179976.1"/>
    <property type="molecule type" value="Genomic_DNA"/>
</dbReference>
<feature type="transmembrane region" description="Helical" evidence="1">
    <location>
        <begin position="294"/>
        <end position="311"/>
    </location>
</feature>
<feature type="transmembrane region" description="Helical" evidence="1">
    <location>
        <begin position="254"/>
        <end position="273"/>
    </location>
</feature>
<keyword evidence="1" id="KW-1133">Transmembrane helix</keyword>
<feature type="transmembrane region" description="Helical" evidence="1">
    <location>
        <begin position="345"/>
        <end position="367"/>
    </location>
</feature>
<evidence type="ECO:0000313" key="3">
    <source>
        <dbReference type="Proteomes" id="UP000664859"/>
    </source>
</evidence>
<feature type="transmembrane region" description="Helical" evidence="1">
    <location>
        <begin position="1157"/>
        <end position="1178"/>
    </location>
</feature>
<keyword evidence="1" id="KW-0472">Membrane</keyword>
<dbReference type="AlphaFoldDB" id="A0A835YRT5"/>
<comment type="caution">
    <text evidence="2">The sequence shown here is derived from an EMBL/GenBank/DDBJ whole genome shotgun (WGS) entry which is preliminary data.</text>
</comment>
<protein>
    <submittedName>
        <fullName evidence="2">Uncharacterized protein</fullName>
    </submittedName>
</protein>
<reference evidence="2" key="1">
    <citation type="submission" date="2021-02" db="EMBL/GenBank/DDBJ databases">
        <title>First Annotated Genome of the Yellow-green Alga Tribonema minus.</title>
        <authorList>
            <person name="Mahan K.M."/>
        </authorList>
    </citation>
    <scope>NUCLEOTIDE SEQUENCE</scope>
    <source>
        <strain evidence="2">UTEX B ZZ1240</strain>
    </source>
</reference>
<name>A0A835YRT5_9STRA</name>
<accession>A0A835YRT5</accession>
<proteinExistence type="predicted"/>
<keyword evidence="1" id="KW-0812">Transmembrane</keyword>
<evidence type="ECO:0000256" key="1">
    <source>
        <dbReference type="SAM" id="Phobius"/>
    </source>
</evidence>
<dbReference type="PANTHER" id="PTHR11319:SF35">
    <property type="entry name" value="OUTER MEMBRANE PROTEIN PMPC-RELATED"/>
    <property type="match status" value="1"/>
</dbReference>
<organism evidence="2 3">
    <name type="scientific">Tribonema minus</name>
    <dbReference type="NCBI Taxonomy" id="303371"/>
    <lineage>
        <taxon>Eukaryota</taxon>
        <taxon>Sar</taxon>
        <taxon>Stramenopiles</taxon>
        <taxon>Ochrophyta</taxon>
        <taxon>PX clade</taxon>
        <taxon>Xanthophyceae</taxon>
        <taxon>Tribonematales</taxon>
        <taxon>Tribonemataceae</taxon>
        <taxon>Tribonema</taxon>
    </lineage>
</organism>
<feature type="transmembrane region" description="Helical" evidence="1">
    <location>
        <begin position="196"/>
        <end position="218"/>
    </location>
</feature>
<feature type="transmembrane region" description="Helical" evidence="1">
    <location>
        <begin position="1078"/>
        <end position="1102"/>
    </location>
</feature>